<reference evidence="1 2" key="1">
    <citation type="journal article" date="2018" name="Science">
        <title>The opium poppy genome and morphinan production.</title>
        <authorList>
            <person name="Guo L."/>
            <person name="Winzer T."/>
            <person name="Yang X."/>
            <person name="Li Y."/>
            <person name="Ning Z."/>
            <person name="He Z."/>
            <person name="Teodor R."/>
            <person name="Lu Y."/>
            <person name="Bowser T.A."/>
            <person name="Graham I.A."/>
            <person name="Ye K."/>
        </authorList>
    </citation>
    <scope>NUCLEOTIDE SEQUENCE [LARGE SCALE GENOMIC DNA]</scope>
    <source>
        <strain evidence="2">cv. HN1</strain>
        <tissue evidence="1">Leaves</tissue>
    </source>
</reference>
<protein>
    <submittedName>
        <fullName evidence="1">Uncharacterized protein</fullName>
    </submittedName>
</protein>
<dbReference type="EMBL" id="CM010723">
    <property type="protein sequence ID" value="RZC75965.1"/>
    <property type="molecule type" value="Genomic_DNA"/>
</dbReference>
<keyword evidence="2" id="KW-1185">Reference proteome</keyword>
<sequence length="141" mass="16077">MNSNYSIKFKTAWMKPKLTRTKAYLRRSWNDPLGQCHVTPFGFSVMMKKLMDLAEGLACLKTLLNDKPAQQSQETNASESSWRVIKESTNADKSLLNEAHQIFMDVFYGRNVEGGACRPSDYVTRNIAGFKQATINEKFRS</sequence>
<dbReference type="STRING" id="3469.A0A4Y7KVN2"/>
<dbReference type="Gramene" id="RZC75965">
    <property type="protein sequence ID" value="RZC75965"/>
    <property type="gene ID" value="C5167_000085"/>
</dbReference>
<name>A0A4Y7KVN2_PAPSO</name>
<dbReference type="Proteomes" id="UP000316621">
    <property type="component" value="Chromosome 9"/>
</dbReference>
<accession>A0A4Y7KVN2</accession>
<gene>
    <name evidence="1" type="ORF">C5167_000085</name>
</gene>
<dbReference type="AlphaFoldDB" id="A0A4Y7KVN2"/>
<organism evidence="1 2">
    <name type="scientific">Papaver somniferum</name>
    <name type="common">Opium poppy</name>
    <dbReference type="NCBI Taxonomy" id="3469"/>
    <lineage>
        <taxon>Eukaryota</taxon>
        <taxon>Viridiplantae</taxon>
        <taxon>Streptophyta</taxon>
        <taxon>Embryophyta</taxon>
        <taxon>Tracheophyta</taxon>
        <taxon>Spermatophyta</taxon>
        <taxon>Magnoliopsida</taxon>
        <taxon>Ranunculales</taxon>
        <taxon>Papaveraceae</taxon>
        <taxon>Papaveroideae</taxon>
        <taxon>Papaver</taxon>
    </lineage>
</organism>
<proteinExistence type="predicted"/>
<evidence type="ECO:0000313" key="2">
    <source>
        <dbReference type="Proteomes" id="UP000316621"/>
    </source>
</evidence>
<evidence type="ECO:0000313" key="1">
    <source>
        <dbReference type="EMBL" id="RZC75965.1"/>
    </source>
</evidence>